<dbReference type="InterPro" id="IPR051265">
    <property type="entry name" value="HIBADH-related_NP60_sf"/>
</dbReference>
<name>A0A4Q7YZ17_9BACT</name>
<dbReference type="SUPFAM" id="SSF48179">
    <property type="entry name" value="6-phosphogluconate dehydrogenase C-terminal domain-like"/>
    <property type="match status" value="1"/>
</dbReference>
<dbReference type="InterPro" id="IPR006115">
    <property type="entry name" value="6PGDH_NADP-bd"/>
</dbReference>
<sequence>MADVGFLGLGIMGAPMAAHLVAAGHNVTVWSHNLEKAARFAREHGCTLAQTPAEVARRSHTSFLCVGDTAMSREVILGEQGLIHGAARGSLIADCSTISPLASKEIGAQLAAKGIRFLDAPCTGSKPGAEAGTLSFMIGGDRAAFDETRPLFETMGKALYYCGEQGMGLHAKVTQNLVLGNILQAFNEGLVLSTKGGVDPRVMIEILNNTGARSGYVASKADSVLKGDFSTTFSVRWMEKDLGLAVEVASELGVPLFTTSASQQQLRTAIAMGFGEDDISGSIRVLEDIASCQVRSTQDTTPV</sequence>
<dbReference type="InterPro" id="IPR002204">
    <property type="entry name" value="3-OH-isobutyrate_DH-rel_CS"/>
</dbReference>
<reference evidence="6 7" key="1">
    <citation type="submission" date="2019-02" db="EMBL/GenBank/DDBJ databases">
        <title>Genomic Encyclopedia of Archaeal and Bacterial Type Strains, Phase II (KMG-II): from individual species to whole genera.</title>
        <authorList>
            <person name="Goeker M."/>
        </authorList>
    </citation>
    <scope>NUCLEOTIDE SEQUENCE [LARGE SCALE GENOMIC DNA]</scope>
    <source>
        <strain evidence="6 7">DSM 18101</strain>
    </source>
</reference>
<dbReference type="PANTHER" id="PTHR43580">
    <property type="entry name" value="OXIDOREDUCTASE GLYR1-RELATED"/>
    <property type="match status" value="1"/>
</dbReference>
<dbReference type="InterPro" id="IPR013328">
    <property type="entry name" value="6PGD_dom2"/>
</dbReference>
<dbReference type="Gene3D" id="3.40.50.720">
    <property type="entry name" value="NAD(P)-binding Rossmann-like Domain"/>
    <property type="match status" value="1"/>
</dbReference>
<dbReference type="InterPro" id="IPR015815">
    <property type="entry name" value="HIBADH-related"/>
</dbReference>
<dbReference type="GO" id="GO:0016491">
    <property type="term" value="F:oxidoreductase activity"/>
    <property type="evidence" value="ECO:0007669"/>
    <property type="project" value="UniProtKB-KW"/>
</dbReference>
<protein>
    <submittedName>
        <fullName evidence="6">3-hydroxyisobutyrate dehydrogenase/2-hydroxy-3-oxopropionate reductase</fullName>
    </submittedName>
</protein>
<dbReference type="EMBL" id="SHKW01000001">
    <property type="protein sequence ID" value="RZU42521.1"/>
    <property type="molecule type" value="Genomic_DNA"/>
</dbReference>
<dbReference type="AlphaFoldDB" id="A0A4Q7YZ17"/>
<feature type="domain" description="6-phosphogluconate dehydrogenase NADP-binding" evidence="4">
    <location>
        <begin position="3"/>
        <end position="163"/>
    </location>
</feature>
<feature type="active site" evidence="3">
    <location>
        <position position="172"/>
    </location>
</feature>
<dbReference type="PIRSF" id="PIRSF000103">
    <property type="entry name" value="HIBADH"/>
    <property type="match status" value="1"/>
</dbReference>
<dbReference type="InterPro" id="IPR029154">
    <property type="entry name" value="HIBADH-like_NADP-bd"/>
</dbReference>
<dbReference type="GO" id="GO:0016054">
    <property type="term" value="P:organic acid catabolic process"/>
    <property type="evidence" value="ECO:0007669"/>
    <property type="project" value="UniProtKB-ARBA"/>
</dbReference>
<dbReference type="InterPro" id="IPR036291">
    <property type="entry name" value="NAD(P)-bd_dom_sf"/>
</dbReference>
<dbReference type="PANTHER" id="PTHR43580:SF2">
    <property type="entry name" value="CYTOKINE-LIKE NUCLEAR FACTOR N-PAC"/>
    <property type="match status" value="1"/>
</dbReference>
<evidence type="ECO:0000256" key="2">
    <source>
        <dbReference type="ARBA" id="ARBA00023027"/>
    </source>
</evidence>
<evidence type="ECO:0000256" key="1">
    <source>
        <dbReference type="ARBA" id="ARBA00023002"/>
    </source>
</evidence>
<evidence type="ECO:0000313" key="6">
    <source>
        <dbReference type="EMBL" id="RZU42521.1"/>
    </source>
</evidence>
<dbReference type="GO" id="GO:0050661">
    <property type="term" value="F:NADP binding"/>
    <property type="evidence" value="ECO:0007669"/>
    <property type="project" value="InterPro"/>
</dbReference>
<evidence type="ECO:0000256" key="3">
    <source>
        <dbReference type="PIRSR" id="PIRSR000103-1"/>
    </source>
</evidence>
<keyword evidence="2" id="KW-0520">NAD</keyword>
<feature type="domain" description="3-hydroxyisobutyrate dehydrogenase-like NAD-binding" evidence="5">
    <location>
        <begin position="166"/>
        <end position="286"/>
    </location>
</feature>
<dbReference type="SUPFAM" id="SSF51735">
    <property type="entry name" value="NAD(P)-binding Rossmann-fold domains"/>
    <property type="match status" value="1"/>
</dbReference>
<evidence type="ECO:0000313" key="7">
    <source>
        <dbReference type="Proteomes" id="UP000292958"/>
    </source>
</evidence>
<dbReference type="Pfam" id="PF14833">
    <property type="entry name" value="NAD_binding_11"/>
    <property type="match status" value="1"/>
</dbReference>
<evidence type="ECO:0000259" key="5">
    <source>
        <dbReference type="Pfam" id="PF14833"/>
    </source>
</evidence>
<keyword evidence="1" id="KW-0560">Oxidoreductase</keyword>
<evidence type="ECO:0000259" key="4">
    <source>
        <dbReference type="Pfam" id="PF03446"/>
    </source>
</evidence>
<dbReference type="InterPro" id="IPR008927">
    <property type="entry name" value="6-PGluconate_DH-like_C_sf"/>
</dbReference>
<dbReference type="OrthoDB" id="9786703at2"/>
<gene>
    <name evidence="6" type="ORF">BDD14_4111</name>
</gene>
<comment type="caution">
    <text evidence="6">The sequence shown here is derived from an EMBL/GenBank/DDBJ whole genome shotgun (WGS) entry which is preliminary data.</text>
</comment>
<organism evidence="6 7">
    <name type="scientific">Edaphobacter modestus</name>
    <dbReference type="NCBI Taxonomy" id="388466"/>
    <lineage>
        <taxon>Bacteria</taxon>
        <taxon>Pseudomonadati</taxon>
        <taxon>Acidobacteriota</taxon>
        <taxon>Terriglobia</taxon>
        <taxon>Terriglobales</taxon>
        <taxon>Acidobacteriaceae</taxon>
        <taxon>Edaphobacter</taxon>
    </lineage>
</organism>
<dbReference type="Gene3D" id="1.10.1040.10">
    <property type="entry name" value="N-(1-d-carboxylethyl)-l-norvaline Dehydrogenase, domain 2"/>
    <property type="match status" value="1"/>
</dbReference>
<accession>A0A4Q7YZ17</accession>
<dbReference type="RefSeq" id="WP_130420385.1">
    <property type="nucleotide sequence ID" value="NZ_SHKW01000001.1"/>
</dbReference>
<dbReference type="PROSITE" id="PS00895">
    <property type="entry name" value="3_HYDROXYISOBUT_DH"/>
    <property type="match status" value="1"/>
</dbReference>
<dbReference type="GO" id="GO:0051287">
    <property type="term" value="F:NAD binding"/>
    <property type="evidence" value="ECO:0007669"/>
    <property type="project" value="InterPro"/>
</dbReference>
<proteinExistence type="predicted"/>
<keyword evidence="7" id="KW-1185">Reference proteome</keyword>
<dbReference type="Proteomes" id="UP000292958">
    <property type="component" value="Unassembled WGS sequence"/>
</dbReference>
<dbReference type="Pfam" id="PF03446">
    <property type="entry name" value="NAD_binding_2"/>
    <property type="match status" value="1"/>
</dbReference>